<feature type="compositionally biased region" description="Basic and acidic residues" evidence="1">
    <location>
        <begin position="135"/>
        <end position="150"/>
    </location>
</feature>
<proteinExistence type="predicted"/>
<dbReference type="Proteomes" id="UP000077202">
    <property type="component" value="Unassembled WGS sequence"/>
</dbReference>
<dbReference type="EMBL" id="LVLJ01003342">
    <property type="protein sequence ID" value="OAE21804.1"/>
    <property type="molecule type" value="Genomic_DNA"/>
</dbReference>
<reference evidence="2" key="1">
    <citation type="submission" date="2016-03" db="EMBL/GenBank/DDBJ databases">
        <title>Mechanisms controlling the formation of the plant cell surface in tip-growing cells are functionally conserved among land plants.</title>
        <authorList>
            <person name="Honkanen S."/>
            <person name="Jones V.A."/>
            <person name="Morieri G."/>
            <person name="Champion C."/>
            <person name="Hetherington A.J."/>
            <person name="Kelly S."/>
            <person name="Saint-Marcoux D."/>
            <person name="Proust H."/>
            <person name="Prescott H."/>
            <person name="Dolan L."/>
        </authorList>
    </citation>
    <scope>NUCLEOTIDE SEQUENCE [LARGE SCALE GENOMIC DNA]</scope>
    <source>
        <tissue evidence="2">Whole gametophyte</tissue>
    </source>
</reference>
<protein>
    <submittedName>
        <fullName evidence="2">Uncharacterized protein</fullName>
    </submittedName>
</protein>
<organism evidence="2 3">
    <name type="scientific">Marchantia polymorpha subsp. ruderalis</name>
    <dbReference type="NCBI Taxonomy" id="1480154"/>
    <lineage>
        <taxon>Eukaryota</taxon>
        <taxon>Viridiplantae</taxon>
        <taxon>Streptophyta</taxon>
        <taxon>Embryophyta</taxon>
        <taxon>Marchantiophyta</taxon>
        <taxon>Marchantiopsida</taxon>
        <taxon>Marchantiidae</taxon>
        <taxon>Marchantiales</taxon>
        <taxon>Marchantiaceae</taxon>
        <taxon>Marchantia</taxon>
    </lineage>
</organism>
<gene>
    <name evidence="2" type="ORF">AXG93_2550s1430</name>
</gene>
<dbReference type="AlphaFoldDB" id="A0A176VLK0"/>
<sequence length="169" mass="18585">MKFCRPPILSWIQNGFSSCISFSDFSATDLFLRLSDQFGFQIICSLLSEQMALLPLPLLDHNPESSAFTKADPESVALTSGGIEESATGGCRISAGLPSSQRDSFLRSHRPLPPMPEKKTGTGKPCPLTGDLEIEPIRNRKEKVPPERVNTRSQSSVSRFRFRGEVALS</sequence>
<evidence type="ECO:0000313" key="3">
    <source>
        <dbReference type="Proteomes" id="UP000077202"/>
    </source>
</evidence>
<accession>A0A176VLK0</accession>
<comment type="caution">
    <text evidence="2">The sequence shown here is derived from an EMBL/GenBank/DDBJ whole genome shotgun (WGS) entry which is preliminary data.</text>
</comment>
<keyword evidence="3" id="KW-1185">Reference proteome</keyword>
<feature type="region of interest" description="Disordered" evidence="1">
    <location>
        <begin position="81"/>
        <end position="169"/>
    </location>
</feature>
<evidence type="ECO:0000256" key="1">
    <source>
        <dbReference type="SAM" id="MobiDB-lite"/>
    </source>
</evidence>
<name>A0A176VLK0_MARPO</name>
<evidence type="ECO:0000313" key="2">
    <source>
        <dbReference type="EMBL" id="OAE21804.1"/>
    </source>
</evidence>
<dbReference type="PROSITE" id="PS51257">
    <property type="entry name" value="PROKAR_LIPOPROTEIN"/>
    <property type="match status" value="1"/>
</dbReference>